<dbReference type="Pfam" id="PF08205">
    <property type="entry name" value="C2-set_2"/>
    <property type="match status" value="1"/>
</dbReference>
<sequence>MARATALPPSRLSPPTLPLLPLLLLLLRETGAQDVRVRVAAEVRGRLGDTVELPCHLLPPAPEVRVSQVTWLRPDAPEGSQSVAAFHPTYGPSFPSPQPGKERLSFVSAGQSTGAGQGTEMELRDATLALRGLTVEDEGNYTCEFATYPRGTSGGVTWLRVIAKPQNDAKAQEVTLSLEPVPVARCVSSGGRPPARVSWLSSLDGETKETQTSGPLPGTVTVTSRFILVPLGRADGVEITCKVEHESFEEPDLKPVILSVRYPPEVSISGYDDNWYIGRSEATLNCDVRSKPEPTGYDWSTTSGVFPASAVAQGPKLIVHSVDRLFNTTFICTVTNAVGTGHAEQVVLVRDTPRASPRDVGPAVWGAVGGTLLVLLLLAGGSLAFILLRLRRRRKSPGGGGDDGRGGSYDPKTQVFGNGGPVFWTPTAPGPLRPEGKDEEDEEDEEPPRILLYREPRSFEVGMLVWLKYQKYPFWPAVVKSVRRRDKKASVLFIEGNMNPKGRGITVALRRLKHFDCKEKQALLDQAKEDFDQAIGWCVSLITDYRVRLGCGSFAGSFLEYYSARISYPVRKSIQQDVLGTRFPQLSKGDPEEPVAGSPPGRRQACKKVLPDRSRAARDRANQKLVEYIVKARGAESHLRAILKNRKPSRWLKTFMNSGQYVTCVETYLEDEEQLDLVVKYLQGVCQEAGSRALAHANGDRVRFVLDVLLPEAIICAISAVDAVDYKTAEEKYIRGPSLGHREKEIFDNQLLEERNRRC</sequence>
<evidence type="ECO:0000259" key="19">
    <source>
        <dbReference type="PROSITE" id="PS50835"/>
    </source>
</evidence>
<evidence type="ECO:0000256" key="4">
    <source>
        <dbReference type="ARBA" id="ARBA00022475"/>
    </source>
</evidence>
<dbReference type="OrthoDB" id="10013064at2759"/>
<dbReference type="InterPro" id="IPR013106">
    <property type="entry name" value="Ig_V-set"/>
</dbReference>
<dbReference type="FunFam" id="2.60.40.10:FF:000712">
    <property type="entry name" value="Poliovirus receptor homolog"/>
    <property type="match status" value="1"/>
</dbReference>
<dbReference type="Gene3D" id="6.10.300.20">
    <property type="match status" value="1"/>
</dbReference>
<dbReference type="RefSeq" id="XP_010964938.1">
    <property type="nucleotide sequence ID" value="XM_010966636.2"/>
</dbReference>
<dbReference type="SUPFAM" id="SSF48726">
    <property type="entry name" value="Immunoglobulin"/>
    <property type="match status" value="3"/>
</dbReference>
<keyword evidence="14" id="KW-0325">Glycoprotein</keyword>
<dbReference type="GO" id="GO:0033005">
    <property type="term" value="P:positive regulation of mast cell activation"/>
    <property type="evidence" value="ECO:0007669"/>
    <property type="project" value="TreeGrafter"/>
</dbReference>
<evidence type="ECO:0000256" key="1">
    <source>
        <dbReference type="ARBA" id="ARBA00004251"/>
    </source>
</evidence>
<dbReference type="PANTHER" id="PTHR47387">
    <property type="entry name" value="NECTIN-2"/>
    <property type="match status" value="1"/>
</dbReference>
<evidence type="ECO:0000256" key="6">
    <source>
        <dbReference type="ARBA" id="ARBA00022692"/>
    </source>
</evidence>
<feature type="domain" description="Ig-like" evidence="19">
    <location>
        <begin position="165"/>
        <end position="254"/>
    </location>
</feature>
<dbReference type="GO" id="GO:0002860">
    <property type="term" value="P:positive regulation of natural killer cell mediated cytotoxicity directed against tumor cell target"/>
    <property type="evidence" value="ECO:0007669"/>
    <property type="project" value="TreeGrafter"/>
</dbReference>
<dbReference type="GO" id="GO:0050839">
    <property type="term" value="F:cell adhesion molecule binding"/>
    <property type="evidence" value="ECO:0007669"/>
    <property type="project" value="TreeGrafter"/>
</dbReference>
<keyword evidence="13" id="KW-0675">Receptor</keyword>
<keyword evidence="6 17" id="KW-0812">Transmembrane</keyword>
<dbReference type="Gene3D" id="2.60.40.10">
    <property type="entry name" value="Immunoglobulins"/>
    <property type="match status" value="3"/>
</dbReference>
<dbReference type="AlphaFoldDB" id="A0A9W3F5N9"/>
<dbReference type="SUPFAM" id="SSF63748">
    <property type="entry name" value="Tudor/PWWP/MBT"/>
    <property type="match status" value="1"/>
</dbReference>
<keyword evidence="5" id="KW-0597">Phosphoprotein</keyword>
<evidence type="ECO:0000256" key="9">
    <source>
        <dbReference type="ARBA" id="ARBA00022889"/>
    </source>
</evidence>
<proteinExistence type="inferred from homology"/>
<evidence type="ECO:0000256" key="8">
    <source>
        <dbReference type="ARBA" id="ARBA00022737"/>
    </source>
</evidence>
<dbReference type="Pfam" id="PF07686">
    <property type="entry name" value="V-set"/>
    <property type="match status" value="1"/>
</dbReference>
<keyword evidence="10 17" id="KW-1133">Transmembrane helix</keyword>
<dbReference type="CDD" id="cd07703">
    <property type="entry name" value="IgC1_2_Nectin-2_Necl-5_like"/>
    <property type="match status" value="1"/>
</dbReference>
<dbReference type="GO" id="GO:0046814">
    <property type="term" value="P:coreceptor-mediated virion attachment to host cell"/>
    <property type="evidence" value="ECO:0007669"/>
    <property type="project" value="TreeGrafter"/>
</dbReference>
<evidence type="ECO:0000313" key="20">
    <source>
        <dbReference type="RefSeq" id="XP_010964938.1"/>
    </source>
</evidence>
<dbReference type="GO" id="GO:0007156">
    <property type="term" value="P:homophilic cell adhesion via plasma membrane adhesion molecules"/>
    <property type="evidence" value="ECO:0007669"/>
    <property type="project" value="TreeGrafter"/>
</dbReference>
<protein>
    <submittedName>
        <fullName evidence="20">PWWP domain-containing DNA repair factor 3A</fullName>
    </submittedName>
</protein>
<dbReference type="GO" id="GO:0043296">
    <property type="term" value="C:apical junction complex"/>
    <property type="evidence" value="ECO:0007669"/>
    <property type="project" value="TreeGrafter"/>
</dbReference>
<dbReference type="FunFam" id="2.60.40.10:FF:000711">
    <property type="entry name" value="Nectin cell adhesion molecule 2"/>
    <property type="match status" value="1"/>
</dbReference>
<feature type="signal peptide" evidence="18">
    <location>
        <begin position="1"/>
        <end position="32"/>
    </location>
</feature>
<dbReference type="Pfam" id="PF20886">
    <property type="entry name" value="PWP3A-B_C"/>
    <property type="match status" value="1"/>
</dbReference>
<evidence type="ECO:0000256" key="7">
    <source>
        <dbReference type="ARBA" id="ARBA00022729"/>
    </source>
</evidence>
<evidence type="ECO:0000256" key="14">
    <source>
        <dbReference type="ARBA" id="ARBA00023180"/>
    </source>
</evidence>
<feature type="region of interest" description="Disordered" evidence="16">
    <location>
        <begin position="420"/>
        <end position="448"/>
    </location>
</feature>
<evidence type="ECO:0000256" key="13">
    <source>
        <dbReference type="ARBA" id="ARBA00023170"/>
    </source>
</evidence>
<dbReference type="FunFam" id="2.30.30.140:FF:000063">
    <property type="entry name" value="PWWP domain-containing DNA repair factor 3A"/>
    <property type="match status" value="1"/>
</dbReference>
<dbReference type="GO" id="GO:0050862">
    <property type="term" value="P:positive regulation of T cell receptor signaling pathway"/>
    <property type="evidence" value="ECO:0007669"/>
    <property type="project" value="TreeGrafter"/>
</dbReference>
<evidence type="ECO:0000256" key="15">
    <source>
        <dbReference type="ARBA" id="ARBA00023319"/>
    </source>
</evidence>
<keyword evidence="11 17" id="KW-0472">Membrane</keyword>
<dbReference type="GO" id="GO:0005886">
    <property type="term" value="C:plasma membrane"/>
    <property type="evidence" value="ECO:0007669"/>
    <property type="project" value="UniProtKB-SubCell"/>
</dbReference>
<feature type="compositionally biased region" description="Acidic residues" evidence="16">
    <location>
        <begin position="437"/>
        <end position="446"/>
    </location>
</feature>
<dbReference type="InterPro" id="IPR048795">
    <property type="entry name" value="PWP3A_3B_4_C"/>
</dbReference>
<feature type="region of interest" description="Disordered" evidence="16">
    <location>
        <begin position="583"/>
        <end position="609"/>
    </location>
</feature>
<keyword evidence="9" id="KW-0130">Cell adhesion</keyword>
<feature type="domain" description="Ig-like" evidence="19">
    <location>
        <begin position="264"/>
        <end position="349"/>
    </location>
</feature>
<dbReference type="GO" id="GO:0001675">
    <property type="term" value="P:acrosome assembly"/>
    <property type="evidence" value="ECO:0007669"/>
    <property type="project" value="TreeGrafter"/>
</dbReference>
<dbReference type="InterPro" id="IPR003599">
    <property type="entry name" value="Ig_sub"/>
</dbReference>
<comment type="similarity">
    <text evidence="3">Belongs to the PWWP3A family.</text>
</comment>
<dbReference type="CDD" id="cd06080">
    <property type="entry name" value="PWWP_MUM1-like"/>
    <property type="match status" value="1"/>
</dbReference>
<reference evidence="20" key="1">
    <citation type="submission" date="2025-08" db="UniProtKB">
        <authorList>
            <consortium name="RefSeq"/>
        </authorList>
    </citation>
    <scope>IDENTIFICATION</scope>
</reference>
<comment type="subcellular location">
    <subcellularLocation>
        <location evidence="1">Cell membrane</location>
        <topology evidence="1">Single-pass type I membrane protein</topology>
    </subcellularLocation>
</comment>
<dbReference type="Gene3D" id="2.30.30.140">
    <property type="match status" value="1"/>
</dbReference>
<dbReference type="SMART" id="SM00409">
    <property type="entry name" value="IG"/>
    <property type="match status" value="2"/>
</dbReference>
<feature type="domain" description="Ig-like" evidence="19">
    <location>
        <begin position="15"/>
        <end position="153"/>
    </location>
</feature>
<keyword evidence="8" id="KW-0677">Repeat</keyword>
<dbReference type="InterPro" id="IPR007110">
    <property type="entry name" value="Ig-like_dom"/>
</dbReference>
<dbReference type="GO" id="GO:0005925">
    <property type="term" value="C:focal adhesion"/>
    <property type="evidence" value="ECO:0007669"/>
    <property type="project" value="TreeGrafter"/>
</dbReference>
<dbReference type="InterPro" id="IPR036179">
    <property type="entry name" value="Ig-like_dom_sf"/>
</dbReference>
<dbReference type="CDD" id="cd20930">
    <property type="entry name" value="Ig3_Nectin-5_like"/>
    <property type="match status" value="1"/>
</dbReference>
<dbReference type="GO" id="GO:0002891">
    <property type="term" value="P:positive regulation of immunoglobulin mediated immune response"/>
    <property type="evidence" value="ECO:0007669"/>
    <property type="project" value="TreeGrafter"/>
</dbReference>
<keyword evidence="15" id="KW-0393">Immunoglobulin domain</keyword>
<dbReference type="KEGG" id="cbai:105078133"/>
<accession>A0A9W3F5N9</accession>
<keyword evidence="4" id="KW-1003">Cell membrane</keyword>
<dbReference type="CTD" id="84939"/>
<evidence type="ECO:0000256" key="10">
    <source>
        <dbReference type="ARBA" id="ARBA00022989"/>
    </source>
</evidence>
<evidence type="ECO:0000256" key="5">
    <source>
        <dbReference type="ARBA" id="ARBA00022553"/>
    </source>
</evidence>
<evidence type="ECO:0000256" key="2">
    <source>
        <dbReference type="ARBA" id="ARBA00007810"/>
    </source>
</evidence>
<organism evidence="20">
    <name type="scientific">Camelus bactrianus</name>
    <name type="common">Bactrian camel</name>
    <dbReference type="NCBI Taxonomy" id="9837"/>
    <lineage>
        <taxon>Eukaryota</taxon>
        <taxon>Metazoa</taxon>
        <taxon>Chordata</taxon>
        <taxon>Craniata</taxon>
        <taxon>Vertebrata</taxon>
        <taxon>Euteleostomi</taxon>
        <taxon>Mammalia</taxon>
        <taxon>Eutheria</taxon>
        <taxon>Laurasiatheria</taxon>
        <taxon>Artiodactyla</taxon>
        <taxon>Tylopoda</taxon>
        <taxon>Camelidae</taxon>
        <taxon>Camelus</taxon>
    </lineage>
</organism>
<dbReference type="PANTHER" id="PTHR47387:SF1">
    <property type="entry name" value="NECTIN-2"/>
    <property type="match status" value="1"/>
</dbReference>
<dbReference type="InterPro" id="IPR052659">
    <property type="entry name" value="Nectin/PVR"/>
</dbReference>
<dbReference type="SMART" id="SM00406">
    <property type="entry name" value="IGv"/>
    <property type="match status" value="1"/>
</dbReference>
<comment type="similarity">
    <text evidence="2">Belongs to the nectin family.</text>
</comment>
<dbReference type="InterPro" id="IPR013162">
    <property type="entry name" value="CD80_C2-set"/>
</dbReference>
<dbReference type="Pfam" id="PF20884">
    <property type="entry name" value="MUM1-like_PWWP"/>
    <property type="match status" value="1"/>
</dbReference>
<keyword evidence="12" id="KW-1015">Disulfide bond</keyword>
<keyword evidence="7 18" id="KW-0732">Signal</keyword>
<evidence type="ECO:0000256" key="16">
    <source>
        <dbReference type="SAM" id="MobiDB-lite"/>
    </source>
</evidence>
<evidence type="ECO:0000256" key="18">
    <source>
        <dbReference type="SAM" id="SignalP"/>
    </source>
</evidence>
<dbReference type="FunFam" id="2.60.40.10:FF:000619">
    <property type="entry name" value="Nectin cell adhesion molecule 2"/>
    <property type="match status" value="1"/>
</dbReference>
<dbReference type="InterPro" id="IPR035504">
    <property type="entry name" value="MUM1-like_PWWP"/>
</dbReference>
<gene>
    <name evidence="20" type="primary">PWWP3A</name>
</gene>
<evidence type="ECO:0000256" key="12">
    <source>
        <dbReference type="ARBA" id="ARBA00023157"/>
    </source>
</evidence>
<dbReference type="InterPro" id="IPR013783">
    <property type="entry name" value="Ig-like_fold"/>
</dbReference>
<evidence type="ECO:0000256" key="3">
    <source>
        <dbReference type="ARBA" id="ARBA00008188"/>
    </source>
</evidence>
<name>A0A9W3F5N9_CAMBA</name>
<evidence type="ECO:0000256" key="11">
    <source>
        <dbReference type="ARBA" id="ARBA00023136"/>
    </source>
</evidence>
<feature type="chain" id="PRO_5040956830" evidence="18">
    <location>
        <begin position="33"/>
        <end position="759"/>
    </location>
</feature>
<feature type="transmembrane region" description="Helical" evidence="17">
    <location>
        <begin position="363"/>
        <end position="388"/>
    </location>
</feature>
<evidence type="ECO:0000256" key="17">
    <source>
        <dbReference type="SAM" id="Phobius"/>
    </source>
</evidence>
<dbReference type="PROSITE" id="PS50835">
    <property type="entry name" value="IG_LIKE"/>
    <property type="match status" value="3"/>
</dbReference>